<evidence type="ECO:0000313" key="3">
    <source>
        <dbReference type="Proteomes" id="UP000050535"/>
    </source>
</evidence>
<dbReference type="AlphaFoldDB" id="A0A0P7GQV5"/>
<protein>
    <submittedName>
        <fullName evidence="2">Uncharacterized protein</fullName>
    </submittedName>
</protein>
<comment type="caution">
    <text evidence="2">The sequence shown here is derived from an EMBL/GenBank/DDBJ whole genome shotgun (WGS) entry which is preliminary data.</text>
</comment>
<dbReference type="EMBL" id="LGUC01000001">
    <property type="protein sequence ID" value="KPN31070.1"/>
    <property type="molecule type" value="Genomic_DNA"/>
</dbReference>
<keyword evidence="1" id="KW-0472">Membrane</keyword>
<name>A0A0P7GQV5_9EURY</name>
<keyword evidence="3" id="KW-1185">Reference proteome</keyword>
<evidence type="ECO:0000256" key="1">
    <source>
        <dbReference type="SAM" id="Phobius"/>
    </source>
</evidence>
<dbReference type="STRING" id="699431.SY89_01812"/>
<dbReference type="RefSeq" id="WP_239685555.1">
    <property type="nucleotide sequence ID" value="NZ_LGUC01000001.1"/>
</dbReference>
<gene>
    <name evidence="2" type="ORF">SY89_01812</name>
</gene>
<keyword evidence="1" id="KW-1133">Transmembrane helix</keyword>
<organism evidence="2 3">
    <name type="scientific">Halolamina pelagica</name>
    <dbReference type="NCBI Taxonomy" id="699431"/>
    <lineage>
        <taxon>Archaea</taxon>
        <taxon>Methanobacteriati</taxon>
        <taxon>Methanobacteriota</taxon>
        <taxon>Stenosarchaea group</taxon>
        <taxon>Halobacteria</taxon>
        <taxon>Halobacteriales</taxon>
        <taxon>Haloferacaceae</taxon>
    </lineage>
</organism>
<keyword evidence="1" id="KW-0812">Transmembrane</keyword>
<sequence>MTLLFAVIHLPNFGVAGTVFIAVWGFLPAILRLRYENLTGRC</sequence>
<dbReference type="Proteomes" id="UP000050535">
    <property type="component" value="Unassembled WGS sequence"/>
</dbReference>
<reference evidence="3" key="1">
    <citation type="submission" date="2013-11" db="EMBL/GenBank/DDBJ databases">
        <authorList>
            <person name="Hoang H.T."/>
            <person name="Killian M.L."/>
            <person name="Madson D.M."/>
            <person name="Arruda P.H.E."/>
            <person name="Sun D."/>
            <person name="Schwartz K.J."/>
            <person name="Yoon K."/>
        </authorList>
    </citation>
    <scope>NUCLEOTIDE SEQUENCE [LARGE SCALE GENOMIC DNA]</scope>
    <source>
        <strain evidence="3">CDK2</strain>
    </source>
</reference>
<feature type="transmembrane region" description="Helical" evidence="1">
    <location>
        <begin position="12"/>
        <end position="31"/>
    </location>
</feature>
<proteinExistence type="predicted"/>
<evidence type="ECO:0000313" key="2">
    <source>
        <dbReference type="EMBL" id="KPN31070.1"/>
    </source>
</evidence>
<accession>A0A0P7GQV5</accession>